<feature type="chain" id="PRO_5003240498" evidence="1">
    <location>
        <begin position="23"/>
        <end position="72"/>
    </location>
</feature>
<keyword evidence="1" id="KW-0732">Signal</keyword>
<protein>
    <submittedName>
        <fullName evidence="2">Uncharacterized protein</fullName>
    </submittedName>
</protein>
<dbReference type="Proteomes" id="UP000000305">
    <property type="component" value="Unassembled WGS sequence"/>
</dbReference>
<dbReference type="EMBL" id="GL732523">
    <property type="protein sequence ID" value="EFX90361.1"/>
    <property type="molecule type" value="Genomic_DNA"/>
</dbReference>
<gene>
    <name evidence="2" type="ORF">DAPPUDRAFT_309695</name>
</gene>
<evidence type="ECO:0000313" key="2">
    <source>
        <dbReference type="EMBL" id="EFX90361.1"/>
    </source>
</evidence>
<sequence>MVNYNVVLLSDVVSLMAGLTTSLPMSFEHEYQTAMPTPYYTTTAYASAPITPSRLQGITPQLMIPRATAPTP</sequence>
<dbReference type="OrthoDB" id="10607312at2759"/>
<keyword evidence="3" id="KW-1185">Reference proteome</keyword>
<dbReference type="AlphaFoldDB" id="E9FS95"/>
<proteinExistence type="predicted"/>
<dbReference type="KEGG" id="dpx:DAPPUDRAFT_309695"/>
<accession>E9FS95</accession>
<name>E9FS95_DAPPU</name>
<organism evidence="2 3">
    <name type="scientific">Daphnia pulex</name>
    <name type="common">Water flea</name>
    <dbReference type="NCBI Taxonomy" id="6669"/>
    <lineage>
        <taxon>Eukaryota</taxon>
        <taxon>Metazoa</taxon>
        <taxon>Ecdysozoa</taxon>
        <taxon>Arthropoda</taxon>
        <taxon>Crustacea</taxon>
        <taxon>Branchiopoda</taxon>
        <taxon>Diplostraca</taxon>
        <taxon>Cladocera</taxon>
        <taxon>Anomopoda</taxon>
        <taxon>Daphniidae</taxon>
        <taxon>Daphnia</taxon>
    </lineage>
</organism>
<feature type="signal peptide" evidence="1">
    <location>
        <begin position="1"/>
        <end position="22"/>
    </location>
</feature>
<dbReference type="HOGENOM" id="CLU_2724747_0_0_1"/>
<dbReference type="InParanoid" id="E9FS95"/>
<reference evidence="2 3" key="1">
    <citation type="journal article" date="2011" name="Science">
        <title>The ecoresponsive genome of Daphnia pulex.</title>
        <authorList>
            <person name="Colbourne J.K."/>
            <person name="Pfrender M.E."/>
            <person name="Gilbert D."/>
            <person name="Thomas W.K."/>
            <person name="Tucker A."/>
            <person name="Oakley T.H."/>
            <person name="Tokishita S."/>
            <person name="Aerts A."/>
            <person name="Arnold G.J."/>
            <person name="Basu M.K."/>
            <person name="Bauer D.J."/>
            <person name="Caceres C.E."/>
            <person name="Carmel L."/>
            <person name="Casola C."/>
            <person name="Choi J.H."/>
            <person name="Detter J.C."/>
            <person name="Dong Q."/>
            <person name="Dusheyko S."/>
            <person name="Eads B.D."/>
            <person name="Frohlich T."/>
            <person name="Geiler-Samerotte K.A."/>
            <person name="Gerlach D."/>
            <person name="Hatcher P."/>
            <person name="Jogdeo S."/>
            <person name="Krijgsveld J."/>
            <person name="Kriventseva E.V."/>
            <person name="Kultz D."/>
            <person name="Laforsch C."/>
            <person name="Lindquist E."/>
            <person name="Lopez J."/>
            <person name="Manak J.R."/>
            <person name="Muller J."/>
            <person name="Pangilinan J."/>
            <person name="Patwardhan R.P."/>
            <person name="Pitluck S."/>
            <person name="Pritham E.J."/>
            <person name="Rechtsteiner A."/>
            <person name="Rho M."/>
            <person name="Rogozin I.B."/>
            <person name="Sakarya O."/>
            <person name="Salamov A."/>
            <person name="Schaack S."/>
            <person name="Shapiro H."/>
            <person name="Shiga Y."/>
            <person name="Skalitzky C."/>
            <person name="Smith Z."/>
            <person name="Souvorov A."/>
            <person name="Sung W."/>
            <person name="Tang Z."/>
            <person name="Tsuchiya D."/>
            <person name="Tu H."/>
            <person name="Vos H."/>
            <person name="Wang M."/>
            <person name="Wolf Y.I."/>
            <person name="Yamagata H."/>
            <person name="Yamada T."/>
            <person name="Ye Y."/>
            <person name="Shaw J.R."/>
            <person name="Andrews J."/>
            <person name="Crease T.J."/>
            <person name="Tang H."/>
            <person name="Lucas S.M."/>
            <person name="Robertson H.M."/>
            <person name="Bork P."/>
            <person name="Koonin E.V."/>
            <person name="Zdobnov E.M."/>
            <person name="Grigoriev I.V."/>
            <person name="Lynch M."/>
            <person name="Boore J.L."/>
        </authorList>
    </citation>
    <scope>NUCLEOTIDE SEQUENCE [LARGE SCALE GENOMIC DNA]</scope>
</reference>
<evidence type="ECO:0000256" key="1">
    <source>
        <dbReference type="SAM" id="SignalP"/>
    </source>
</evidence>
<evidence type="ECO:0000313" key="3">
    <source>
        <dbReference type="Proteomes" id="UP000000305"/>
    </source>
</evidence>